<dbReference type="Proteomes" id="UP000298416">
    <property type="component" value="Unassembled WGS sequence"/>
</dbReference>
<protein>
    <recommendedName>
        <fullName evidence="7">L-ascorbate oxidase</fullName>
    </recommendedName>
</protein>
<dbReference type="PANTHER" id="PTHR11709">
    <property type="entry name" value="MULTI-COPPER OXIDASE"/>
    <property type="match status" value="1"/>
</dbReference>
<gene>
    <name evidence="5" type="ORF">SASPL_123546</name>
</gene>
<reference evidence="5" key="1">
    <citation type="submission" date="2018-01" db="EMBL/GenBank/DDBJ databases">
        <authorList>
            <person name="Mao J.F."/>
        </authorList>
    </citation>
    <scope>NUCLEOTIDE SEQUENCE</scope>
    <source>
        <strain evidence="5">Huo1</strain>
        <tissue evidence="5">Leaf</tissue>
    </source>
</reference>
<evidence type="ECO:0000256" key="2">
    <source>
        <dbReference type="ARBA" id="ARBA00023180"/>
    </source>
</evidence>
<name>A0A8X8XNR8_SALSN</name>
<dbReference type="Pfam" id="PF07731">
    <property type="entry name" value="Cu-oxidase_2"/>
    <property type="match status" value="1"/>
</dbReference>
<dbReference type="InterPro" id="IPR001117">
    <property type="entry name" value="Cu-oxidase_2nd"/>
</dbReference>
<dbReference type="GO" id="GO:0005507">
    <property type="term" value="F:copper ion binding"/>
    <property type="evidence" value="ECO:0007669"/>
    <property type="project" value="InterPro"/>
</dbReference>
<evidence type="ECO:0000259" key="3">
    <source>
        <dbReference type="Pfam" id="PF00394"/>
    </source>
</evidence>
<evidence type="ECO:0000256" key="1">
    <source>
        <dbReference type="ARBA" id="ARBA00010609"/>
    </source>
</evidence>
<evidence type="ECO:0000313" key="6">
    <source>
        <dbReference type="Proteomes" id="UP000298416"/>
    </source>
</evidence>
<dbReference type="EMBL" id="PNBA02000008">
    <property type="protein sequence ID" value="KAG6416122.1"/>
    <property type="molecule type" value="Genomic_DNA"/>
</dbReference>
<feature type="domain" description="Plastocyanin-like" evidence="4">
    <location>
        <begin position="272"/>
        <end position="379"/>
    </location>
</feature>
<dbReference type="GO" id="GO:0016491">
    <property type="term" value="F:oxidoreductase activity"/>
    <property type="evidence" value="ECO:0007669"/>
    <property type="project" value="InterPro"/>
</dbReference>
<keyword evidence="6" id="KW-1185">Reference proteome</keyword>
<dbReference type="InterPro" id="IPR011706">
    <property type="entry name" value="Cu-oxidase_C"/>
</dbReference>
<feature type="domain" description="Plastocyanin-like" evidence="3">
    <location>
        <begin position="69"/>
        <end position="158"/>
    </location>
</feature>
<comment type="similarity">
    <text evidence="1">Belongs to the multicopper oxidase family.</text>
</comment>
<reference evidence="5" key="2">
    <citation type="submission" date="2020-08" db="EMBL/GenBank/DDBJ databases">
        <title>Plant Genome Project.</title>
        <authorList>
            <person name="Zhang R.-G."/>
        </authorList>
    </citation>
    <scope>NUCLEOTIDE SEQUENCE</scope>
    <source>
        <strain evidence="5">Huo1</strain>
        <tissue evidence="5">Leaf</tissue>
    </source>
</reference>
<dbReference type="SUPFAM" id="SSF49503">
    <property type="entry name" value="Cupredoxins"/>
    <property type="match status" value="3"/>
</dbReference>
<dbReference type="InterPro" id="IPR045087">
    <property type="entry name" value="Cu-oxidase_fam"/>
</dbReference>
<proteinExistence type="inferred from homology"/>
<sequence>MKDQIGSFFYFPSLNFQRAAGGFGPIHINNQIVVDVPFPTPELDFDLLVGDWYSENFTVKSTSLKCPIPGKTYRFRISNVGNLWSVNFRIENHMLLLVETEGSYTNQTRLSSLDVHVGQSYSVLVTTGQHPADYYVVATPKIQANNSFAAVGVLHYDKSTALPTGPLPIGPDPNDINFSINQARSIMMNMTTGAARPNPQGSFNVTNVTLSQTFILNGHIAILDGFTRYTINNVSYISPSTPLKLADQFINGSGVYELDKYPIHSGLAAPVNGTFVVSGLYKGWLEIVFVNNGDMYDSCHLDGYGFFVVGFGVGQWTPEVRTTTYNLYNPIVRSTVQVYPGGWTAVYVYLDNPGMWNLRSQNLKRWYLGQELYIRVYDPDPNPAKERPPPSNLLFCGNQLF</sequence>
<organism evidence="5">
    <name type="scientific">Salvia splendens</name>
    <name type="common">Scarlet sage</name>
    <dbReference type="NCBI Taxonomy" id="180675"/>
    <lineage>
        <taxon>Eukaryota</taxon>
        <taxon>Viridiplantae</taxon>
        <taxon>Streptophyta</taxon>
        <taxon>Embryophyta</taxon>
        <taxon>Tracheophyta</taxon>
        <taxon>Spermatophyta</taxon>
        <taxon>Magnoliopsida</taxon>
        <taxon>eudicotyledons</taxon>
        <taxon>Gunneridae</taxon>
        <taxon>Pentapetalae</taxon>
        <taxon>asterids</taxon>
        <taxon>lamiids</taxon>
        <taxon>Lamiales</taxon>
        <taxon>Lamiaceae</taxon>
        <taxon>Nepetoideae</taxon>
        <taxon>Mentheae</taxon>
        <taxon>Salviinae</taxon>
        <taxon>Salvia</taxon>
        <taxon>Salvia subgen. Calosphace</taxon>
        <taxon>core Calosphace</taxon>
    </lineage>
</organism>
<evidence type="ECO:0000259" key="4">
    <source>
        <dbReference type="Pfam" id="PF07731"/>
    </source>
</evidence>
<dbReference type="Pfam" id="PF00394">
    <property type="entry name" value="Cu-oxidase"/>
    <property type="match status" value="1"/>
</dbReference>
<dbReference type="PANTHER" id="PTHR11709:SF58">
    <property type="entry name" value="SKU5 SIMILAR 3"/>
    <property type="match status" value="1"/>
</dbReference>
<evidence type="ECO:0000313" key="5">
    <source>
        <dbReference type="EMBL" id="KAG6416122.1"/>
    </source>
</evidence>
<dbReference type="Gene3D" id="2.60.40.420">
    <property type="entry name" value="Cupredoxins - blue copper proteins"/>
    <property type="match status" value="2"/>
</dbReference>
<dbReference type="GO" id="GO:0005886">
    <property type="term" value="C:plasma membrane"/>
    <property type="evidence" value="ECO:0007669"/>
    <property type="project" value="TreeGrafter"/>
</dbReference>
<accession>A0A8X8XNR8</accession>
<dbReference type="InterPro" id="IPR008972">
    <property type="entry name" value="Cupredoxin"/>
</dbReference>
<keyword evidence="2" id="KW-0325">Glycoprotein</keyword>
<evidence type="ECO:0008006" key="7">
    <source>
        <dbReference type="Google" id="ProtNLM"/>
    </source>
</evidence>
<dbReference type="AlphaFoldDB" id="A0A8X8XNR8"/>
<comment type="caution">
    <text evidence="5">The sequence shown here is derived from an EMBL/GenBank/DDBJ whole genome shotgun (WGS) entry which is preliminary data.</text>
</comment>